<dbReference type="GO" id="GO:0003677">
    <property type="term" value="F:DNA binding"/>
    <property type="evidence" value="ECO:0007669"/>
    <property type="project" value="InterPro"/>
</dbReference>
<dbReference type="InterPro" id="IPR002104">
    <property type="entry name" value="Integrase_catalytic"/>
</dbReference>
<dbReference type="Proteomes" id="UP001162156">
    <property type="component" value="Unassembled WGS sequence"/>
</dbReference>
<dbReference type="PANTHER" id="PTHR35617:SF3">
    <property type="entry name" value="CORE-BINDING (CB) DOMAIN-CONTAINING PROTEIN"/>
    <property type="match status" value="1"/>
</dbReference>
<dbReference type="InterPro" id="IPR011010">
    <property type="entry name" value="DNA_brk_join_enz"/>
</dbReference>
<evidence type="ECO:0000256" key="1">
    <source>
        <dbReference type="ARBA" id="ARBA00023172"/>
    </source>
</evidence>
<dbReference type="EMBL" id="JANEYF010003393">
    <property type="protein sequence ID" value="KAJ8936717.1"/>
    <property type="molecule type" value="Genomic_DNA"/>
</dbReference>
<reference evidence="3" key="1">
    <citation type="journal article" date="2023" name="Insect Mol. Biol.">
        <title>Genome sequencing provides insights into the evolution of gene families encoding plant cell wall-degrading enzymes in longhorned beetles.</title>
        <authorList>
            <person name="Shin N.R."/>
            <person name="Okamura Y."/>
            <person name="Kirsch R."/>
            <person name="Pauchet Y."/>
        </authorList>
    </citation>
    <scope>NUCLEOTIDE SEQUENCE</scope>
    <source>
        <strain evidence="3">RBIC_L_NR</strain>
    </source>
</reference>
<dbReference type="GO" id="GO:0006310">
    <property type="term" value="P:DNA recombination"/>
    <property type="evidence" value="ECO:0007669"/>
    <property type="project" value="UniProtKB-KW"/>
</dbReference>
<keyword evidence="1" id="KW-0233">DNA recombination</keyword>
<protein>
    <recommendedName>
        <fullName evidence="2">Tyr recombinase domain-containing protein</fullName>
    </recommendedName>
</protein>
<dbReference type="PANTHER" id="PTHR35617">
    <property type="entry name" value="PHAGE_INTEGRASE DOMAIN-CONTAINING PROTEIN"/>
    <property type="match status" value="1"/>
</dbReference>
<dbReference type="Pfam" id="PF00589">
    <property type="entry name" value="Phage_integrase"/>
    <property type="match status" value="1"/>
</dbReference>
<gene>
    <name evidence="3" type="ORF">NQ314_012186</name>
</gene>
<dbReference type="PROSITE" id="PS51898">
    <property type="entry name" value="TYR_RECOMBINASE"/>
    <property type="match status" value="1"/>
</dbReference>
<organism evidence="3 4">
    <name type="scientific">Rhamnusium bicolor</name>
    <dbReference type="NCBI Taxonomy" id="1586634"/>
    <lineage>
        <taxon>Eukaryota</taxon>
        <taxon>Metazoa</taxon>
        <taxon>Ecdysozoa</taxon>
        <taxon>Arthropoda</taxon>
        <taxon>Hexapoda</taxon>
        <taxon>Insecta</taxon>
        <taxon>Pterygota</taxon>
        <taxon>Neoptera</taxon>
        <taxon>Endopterygota</taxon>
        <taxon>Coleoptera</taxon>
        <taxon>Polyphaga</taxon>
        <taxon>Cucujiformia</taxon>
        <taxon>Chrysomeloidea</taxon>
        <taxon>Cerambycidae</taxon>
        <taxon>Lepturinae</taxon>
        <taxon>Rhagiini</taxon>
        <taxon>Rhamnusium</taxon>
    </lineage>
</organism>
<dbReference type="Gene3D" id="1.10.443.10">
    <property type="entry name" value="Intergrase catalytic core"/>
    <property type="match status" value="1"/>
</dbReference>
<dbReference type="InterPro" id="IPR013762">
    <property type="entry name" value="Integrase-like_cat_sf"/>
</dbReference>
<evidence type="ECO:0000259" key="2">
    <source>
        <dbReference type="PROSITE" id="PS51898"/>
    </source>
</evidence>
<comment type="caution">
    <text evidence="3">The sequence shown here is derived from an EMBL/GenBank/DDBJ whole genome shotgun (WGS) entry which is preliminary data.</text>
</comment>
<dbReference type="SUPFAM" id="SSF56349">
    <property type="entry name" value="DNA breaking-rejoining enzymes"/>
    <property type="match status" value="1"/>
</dbReference>
<dbReference type="AlphaFoldDB" id="A0AAV8XDN5"/>
<feature type="domain" description="Tyr recombinase" evidence="2">
    <location>
        <begin position="63"/>
        <end position="231"/>
    </location>
</feature>
<accession>A0AAV8XDN5</accession>
<sequence length="231" mass="26594">MKESTRHGGSCCKRQQWSVLNPKEAEVTQFFIHQFQTKQITYGSFNTYRSALARRVLRPPARRYNYIWDPQRVLSFLEQKYPNDNLSLNELSKKTVTLLALITGHRIKTLARIRVENIIISMENIQVLIADHIKTTGTRAEQPCLMIPYFKGRPGICAASALTTYIQKTISIRNQVQDYLFLSTRSPYNTATTSTISRWIRKTLEEAGLTLRSSQAIQQDTLPHQQLTEMA</sequence>
<dbReference type="GO" id="GO:0015074">
    <property type="term" value="P:DNA integration"/>
    <property type="evidence" value="ECO:0007669"/>
    <property type="project" value="InterPro"/>
</dbReference>
<evidence type="ECO:0000313" key="4">
    <source>
        <dbReference type="Proteomes" id="UP001162156"/>
    </source>
</evidence>
<keyword evidence="4" id="KW-1185">Reference proteome</keyword>
<name>A0AAV8XDN5_9CUCU</name>
<evidence type="ECO:0000313" key="3">
    <source>
        <dbReference type="EMBL" id="KAJ8936717.1"/>
    </source>
</evidence>
<proteinExistence type="predicted"/>